<dbReference type="SUPFAM" id="SSF103196">
    <property type="entry name" value="Roadblock/LC7 domain"/>
    <property type="match status" value="1"/>
</dbReference>
<evidence type="ECO:0000313" key="1">
    <source>
        <dbReference type="EMBL" id="ACM21403.1"/>
    </source>
</evidence>
<evidence type="ECO:0000313" key="2">
    <source>
        <dbReference type="Proteomes" id="UP000007721"/>
    </source>
</evidence>
<dbReference type="STRING" id="316067.Geob_3060"/>
<gene>
    <name evidence="1" type="ordered locus">Geob_3060</name>
</gene>
<dbReference type="HOGENOM" id="CLU_161433_1_0_7"/>
<sequence>MPFKDILQTMVDSVEGAVGAVVMGYDGIAIDEFVKKENPFDLQLLTAEYAAVLKEVKGTVEVLKSGLLQEVSINTELSTAIARVINEDFFVLLVITGGGNFGKGRFYLRREAPKLAEALQ</sequence>
<dbReference type="KEGG" id="geo:Geob_3060"/>
<reference evidence="1 2" key="1">
    <citation type="submission" date="2009-01" db="EMBL/GenBank/DDBJ databases">
        <title>Complete sequence of Geobacter sp. FRC-32.</title>
        <authorList>
            <consortium name="US DOE Joint Genome Institute"/>
            <person name="Lucas S."/>
            <person name="Copeland A."/>
            <person name="Lapidus A."/>
            <person name="Glavina del Rio T."/>
            <person name="Dalin E."/>
            <person name="Tice H."/>
            <person name="Bruce D."/>
            <person name="Goodwin L."/>
            <person name="Pitluck S."/>
            <person name="Saunders E."/>
            <person name="Brettin T."/>
            <person name="Detter J.C."/>
            <person name="Han C."/>
            <person name="Larimer F."/>
            <person name="Land M."/>
            <person name="Hauser L."/>
            <person name="Kyrpides N."/>
            <person name="Ovchinnikova G."/>
            <person name="Kostka J."/>
            <person name="Richardson P."/>
        </authorList>
    </citation>
    <scope>NUCLEOTIDE SEQUENCE [LARGE SCALE GENOMIC DNA]</scope>
    <source>
        <strain evidence="2">DSM 22248 / JCM 15807 / FRC-32</strain>
    </source>
</reference>
<protein>
    <submittedName>
        <fullName evidence="1">GTPase-activating protein, putative</fullName>
    </submittedName>
</protein>
<dbReference type="EMBL" id="CP001390">
    <property type="protein sequence ID" value="ACM21403.1"/>
    <property type="molecule type" value="Genomic_DNA"/>
</dbReference>
<keyword evidence="2" id="KW-1185">Reference proteome</keyword>
<name>B9M3I2_GEODF</name>
<dbReference type="eggNOG" id="COG2018">
    <property type="taxonomic scope" value="Bacteria"/>
</dbReference>
<dbReference type="OrthoDB" id="5513490at2"/>
<dbReference type="Proteomes" id="UP000007721">
    <property type="component" value="Chromosome"/>
</dbReference>
<organism evidence="1 2">
    <name type="scientific">Geotalea daltonii (strain DSM 22248 / JCM 15807 / FRC-32)</name>
    <name type="common">Geobacter daltonii</name>
    <dbReference type="NCBI Taxonomy" id="316067"/>
    <lineage>
        <taxon>Bacteria</taxon>
        <taxon>Pseudomonadati</taxon>
        <taxon>Thermodesulfobacteriota</taxon>
        <taxon>Desulfuromonadia</taxon>
        <taxon>Geobacterales</taxon>
        <taxon>Geobacteraceae</taxon>
        <taxon>Geotalea</taxon>
    </lineage>
</organism>
<dbReference type="RefSeq" id="WP_012648131.1">
    <property type="nucleotide sequence ID" value="NC_011979.1"/>
</dbReference>
<proteinExistence type="predicted"/>
<dbReference type="Gene3D" id="3.30.450.30">
    <property type="entry name" value="Dynein light chain 2a, cytoplasmic"/>
    <property type="match status" value="1"/>
</dbReference>
<accession>B9M3I2</accession>
<dbReference type="AlphaFoldDB" id="B9M3I2"/>